<keyword evidence="2" id="KW-1185">Reference proteome</keyword>
<gene>
    <name evidence="1" type="ORF">KOY48_04505</name>
</gene>
<protein>
    <submittedName>
        <fullName evidence="1">Uncharacterized protein</fullName>
    </submittedName>
</protein>
<accession>A0A8F1SB00</accession>
<dbReference type="KEGG" id="mnd:KOY48_04505"/>
<dbReference type="Proteomes" id="UP000679129">
    <property type="component" value="Chromosome"/>
</dbReference>
<reference evidence="1" key="1">
    <citation type="submission" date="2021-06" db="EMBL/GenBank/DDBJ databases">
        <title>An adapted protocol for Saccharibacteria cultivation: two new species join this phylum of Candidate Phyla Radiations.</title>
        <authorList>
            <person name="Ibrahim A."/>
            <person name="Maatouk M."/>
            <person name="Zgheib R."/>
            <person name="Haddad G."/>
            <person name="Bou Khalil J."/>
            <person name="Raoult D."/>
            <person name="Bittar F."/>
        </authorList>
    </citation>
    <scope>NUCLEOTIDE SEQUENCE</scope>
    <source>
        <strain evidence="1">IHU1</strain>
    </source>
</reference>
<name>A0A8F1SB00_9BACT</name>
<evidence type="ECO:0000313" key="2">
    <source>
        <dbReference type="Proteomes" id="UP000679129"/>
    </source>
</evidence>
<evidence type="ECO:0000313" key="1">
    <source>
        <dbReference type="EMBL" id="QWQ32108.1"/>
    </source>
</evidence>
<organism evidence="1 2">
    <name type="scientific">Candidatus Minimicrobia naudis</name>
    <dbReference type="NCBI Taxonomy" id="2841263"/>
    <lineage>
        <taxon>Bacteria</taxon>
        <taxon>Candidatus Saccharimonadota</taxon>
        <taxon>Candidatus Saccharimonadota incertae sedis</taxon>
        <taxon>Candidatus Minimicrobia</taxon>
    </lineage>
</organism>
<dbReference type="AlphaFoldDB" id="A0A8F1SB00"/>
<dbReference type="EMBL" id="CP076460">
    <property type="protein sequence ID" value="QWQ32108.1"/>
    <property type="molecule type" value="Genomic_DNA"/>
</dbReference>
<proteinExistence type="predicted"/>
<sequence length="115" mass="13234">MDPYIYTEKPKYQPHDIEEASEFYDIIERSSLTHQLSKTRPYIYWTMEIYDKANGIKGGGGLGSAGGGHTTSSRKIVEDAIRSSDAILPQRITPKKYQPRAGRIFRNRLSKRQWI</sequence>